<evidence type="ECO:0000313" key="1">
    <source>
        <dbReference type="EMBL" id="QAB17633.1"/>
    </source>
</evidence>
<protein>
    <submittedName>
        <fullName evidence="1">Uncharacterized protein</fullName>
    </submittedName>
</protein>
<sequence length="124" mass="13568">MATVIDCGNDRYVAGDPVAELAAGRHWCIACCGSGLDRGWGDELEICQRCGGRGDEACPGLGCCESDFQRRERSRVRLAALRDLVHAAAFRAAAREDYGEGRRQLERSCAIADAMRDLFLEQNS</sequence>
<proteinExistence type="predicted"/>
<dbReference type="RefSeq" id="WP_128386723.1">
    <property type="nucleotide sequence ID" value="NZ_CP035037.1"/>
</dbReference>
<reference evidence="1 2" key="1">
    <citation type="submission" date="2019-01" db="EMBL/GenBank/DDBJ databases">
        <title>Leucobacter muris sp. nov. isolated from the nose of a laboratory mouse.</title>
        <authorList>
            <person name="Benga L."/>
            <person name="Sproeer C."/>
            <person name="Schumann P."/>
            <person name="Verbarg S."/>
            <person name="Bunk B."/>
            <person name="Engelhardt E."/>
            <person name="Benten P.M."/>
            <person name="Sager M."/>
        </authorList>
    </citation>
    <scope>NUCLEOTIDE SEQUENCE [LARGE SCALE GENOMIC DNA]</scope>
    <source>
        <strain evidence="1 2">DSM 101948</strain>
    </source>
</reference>
<dbReference type="EMBL" id="CP035037">
    <property type="protein sequence ID" value="QAB17633.1"/>
    <property type="molecule type" value="Genomic_DNA"/>
</dbReference>
<keyword evidence="2" id="KW-1185">Reference proteome</keyword>
<evidence type="ECO:0000313" key="2">
    <source>
        <dbReference type="Proteomes" id="UP000285768"/>
    </source>
</evidence>
<name>A0ABX5QEX2_9MICO</name>
<dbReference type="Proteomes" id="UP000285768">
    <property type="component" value="Chromosome"/>
</dbReference>
<accession>A0ABX5QEX2</accession>
<gene>
    <name evidence="1" type="ORF">Leucomu_06585</name>
</gene>
<organism evidence="1 2">
    <name type="scientific">Leucobacter muris</name>
    <dbReference type="NCBI Taxonomy" id="1935379"/>
    <lineage>
        <taxon>Bacteria</taxon>
        <taxon>Bacillati</taxon>
        <taxon>Actinomycetota</taxon>
        <taxon>Actinomycetes</taxon>
        <taxon>Micrococcales</taxon>
        <taxon>Microbacteriaceae</taxon>
        <taxon>Leucobacter</taxon>
    </lineage>
</organism>